<organism evidence="1 2">
    <name type="scientific">Candidatus Colimorpha enterica</name>
    <dbReference type="NCBI Taxonomy" id="3083063"/>
    <lineage>
        <taxon>Bacteria</taxon>
        <taxon>Pseudomonadati</taxon>
        <taxon>Bacteroidota</taxon>
        <taxon>Bacteroidia</taxon>
        <taxon>Bacteroidales</taxon>
        <taxon>Candidatus Colimorpha</taxon>
    </lineage>
</organism>
<comment type="caution">
    <text evidence="1">The sequence shown here is derived from an EMBL/GenBank/DDBJ whole genome shotgun (WGS) entry which is preliminary data.</text>
</comment>
<dbReference type="AlphaFoldDB" id="A0AAE3FFQ3"/>
<evidence type="ECO:0000313" key="2">
    <source>
        <dbReference type="Proteomes" id="UP001139365"/>
    </source>
</evidence>
<dbReference type="InterPro" id="IPR037012">
    <property type="entry name" value="NanQ/TabA/YiaL_sf"/>
</dbReference>
<reference evidence="1 2" key="1">
    <citation type="submission" date="2022-03" db="EMBL/GenBank/DDBJ databases">
        <title>Metagenome-assembled genomes from swine fecal metagenomes.</title>
        <authorList>
            <person name="Holman D.B."/>
            <person name="Kommadath A."/>
        </authorList>
    </citation>
    <scope>NUCLEOTIDE SEQUENCE [LARGE SCALE GENOMIC DNA]</scope>
    <source>
        <strain evidence="1">SUG147</strain>
    </source>
</reference>
<dbReference type="InterPro" id="IPR004375">
    <property type="entry name" value="NanQ/TabA/YiaL"/>
</dbReference>
<name>A0AAE3FFQ3_9BACT</name>
<dbReference type="Gene3D" id="2.60.120.370">
    <property type="entry name" value="YhcH/YjgK/YiaL"/>
    <property type="match status" value="1"/>
</dbReference>
<dbReference type="PANTHER" id="PTHR34986:SF1">
    <property type="entry name" value="PROTEIN YIAL"/>
    <property type="match status" value="1"/>
</dbReference>
<dbReference type="PANTHER" id="PTHR34986">
    <property type="entry name" value="EVOLVED BETA-GALACTOSIDASE SUBUNIT BETA"/>
    <property type="match status" value="1"/>
</dbReference>
<dbReference type="Pfam" id="PF04074">
    <property type="entry name" value="DUF386"/>
    <property type="match status" value="1"/>
</dbReference>
<evidence type="ECO:0000313" key="1">
    <source>
        <dbReference type="EMBL" id="MCI5755516.1"/>
    </source>
</evidence>
<dbReference type="Proteomes" id="UP001139365">
    <property type="component" value="Unassembled WGS sequence"/>
</dbReference>
<dbReference type="NCBIfam" id="TIGR00022">
    <property type="entry name" value="YhcH/YjgK/YiaL family protein"/>
    <property type="match status" value="1"/>
</dbReference>
<gene>
    <name evidence="1" type="ORF">MR241_04405</name>
</gene>
<protein>
    <submittedName>
        <fullName evidence="1">YhcH/YjgK/YiaL family protein</fullName>
    </submittedName>
</protein>
<dbReference type="GO" id="GO:0005829">
    <property type="term" value="C:cytosol"/>
    <property type="evidence" value="ECO:0007669"/>
    <property type="project" value="TreeGrafter"/>
</dbReference>
<dbReference type="EMBL" id="JALEMU010000069">
    <property type="protein sequence ID" value="MCI5755516.1"/>
    <property type="molecule type" value="Genomic_DNA"/>
</dbReference>
<sequence length="150" mass="16196">MINDRISNSGKYNAVNADFAKVFAFLAGIDGSTALGRYDISDTAYVNVAEGDTVPSSEGRFEVHDIYADIQYMICGREVIDVCDAEGLCVTVDNPAGDIKFLAEPADYAQAYLGEGWFAVLFPGEAHRPMTAPDGIPMHVKKAVAKIKIN</sequence>
<proteinExistence type="predicted"/>
<accession>A0AAE3FFQ3</accession>
<dbReference type="SUPFAM" id="SSF51197">
    <property type="entry name" value="Clavaminate synthase-like"/>
    <property type="match status" value="1"/>
</dbReference>